<organism evidence="8 9">
    <name type="scientific">Candidozyma duobushaemuli</name>
    <dbReference type="NCBI Taxonomy" id="1231522"/>
    <lineage>
        <taxon>Eukaryota</taxon>
        <taxon>Fungi</taxon>
        <taxon>Dikarya</taxon>
        <taxon>Ascomycota</taxon>
        <taxon>Saccharomycotina</taxon>
        <taxon>Pichiomycetes</taxon>
        <taxon>Metschnikowiaceae</taxon>
        <taxon>Candidozyma</taxon>
    </lineage>
</organism>
<evidence type="ECO:0000256" key="1">
    <source>
        <dbReference type="ARBA" id="ARBA00005945"/>
    </source>
</evidence>
<dbReference type="InterPro" id="IPR028661">
    <property type="entry name" value="Vps29"/>
</dbReference>
<keyword evidence="9" id="KW-1185">Reference proteome</keyword>
<dbReference type="VEuPathDB" id="FungiDB:CXQ87_000412"/>
<dbReference type="GO" id="GO:0005829">
    <property type="term" value="C:cytosol"/>
    <property type="evidence" value="ECO:0007669"/>
    <property type="project" value="GOC"/>
</dbReference>
<dbReference type="NCBIfam" id="TIGR00040">
    <property type="entry name" value="yfcE"/>
    <property type="match status" value="1"/>
</dbReference>
<evidence type="ECO:0000256" key="2">
    <source>
        <dbReference type="ARBA" id="ARBA00017767"/>
    </source>
</evidence>
<evidence type="ECO:0000313" key="9">
    <source>
        <dbReference type="Proteomes" id="UP000244406"/>
    </source>
</evidence>
<dbReference type="GeneID" id="37000414"/>
<dbReference type="Pfam" id="PF12850">
    <property type="entry name" value="Metallophos_2"/>
    <property type="match status" value="1"/>
</dbReference>
<comment type="similarity">
    <text evidence="1 5">Belongs to the VPS29 family.</text>
</comment>
<dbReference type="GO" id="GO:0015031">
    <property type="term" value="P:protein transport"/>
    <property type="evidence" value="ECO:0007669"/>
    <property type="project" value="UniProtKB-KW"/>
</dbReference>
<dbReference type="SUPFAM" id="SSF56300">
    <property type="entry name" value="Metallo-dependent phosphatases"/>
    <property type="match status" value="1"/>
</dbReference>
<reference evidence="8 9" key="1">
    <citation type="submission" date="2017-12" db="EMBL/GenBank/DDBJ databases">
        <title>Genome Sequence of the Amphotericin B-resistant Candida duobushaemulonii strain, B09383.</title>
        <authorList>
            <person name="Chow N.A."/>
            <person name="Gade L."/>
            <person name="Batra D."/>
            <person name="Rowe L.A."/>
            <person name="Loparev V.N."/>
            <person name="Litvintseva A.P."/>
        </authorList>
    </citation>
    <scope>NUCLEOTIDE SEQUENCE [LARGE SCALE GENOMIC DNA]</scope>
    <source>
        <strain evidence="8 9">B09383</strain>
    </source>
</reference>
<gene>
    <name evidence="8" type="ORF">CXQ87_000412</name>
</gene>
<dbReference type="GO" id="GO:0042147">
    <property type="term" value="P:retrograde transport, endosome to Golgi"/>
    <property type="evidence" value="ECO:0007669"/>
    <property type="project" value="InterPro"/>
</dbReference>
<dbReference type="InterPro" id="IPR000979">
    <property type="entry name" value="Phosphodiesterase_MJ0936/Vps29"/>
</dbReference>
<evidence type="ECO:0000256" key="3">
    <source>
        <dbReference type="ARBA" id="ARBA00022448"/>
    </source>
</evidence>
<dbReference type="CDD" id="cd07394">
    <property type="entry name" value="MPP_Vps29"/>
    <property type="match status" value="1"/>
</dbReference>
<accession>A0A2V1AJX4</accession>
<dbReference type="Proteomes" id="UP000244406">
    <property type="component" value="Unassembled WGS sequence"/>
</dbReference>
<keyword evidence="4" id="KW-0653">Protein transport</keyword>
<evidence type="ECO:0000256" key="5">
    <source>
        <dbReference type="RuleBase" id="RU362040"/>
    </source>
</evidence>
<proteinExistence type="inferred from homology"/>
<dbReference type="RefSeq" id="XP_025338463.1">
    <property type="nucleotide sequence ID" value="XM_025478990.1"/>
</dbReference>
<comment type="caution">
    <text evidence="8">The sequence shown here is derived from an EMBL/GenBank/DDBJ whole genome shotgun (WGS) entry which is preliminary data.</text>
</comment>
<protein>
    <recommendedName>
        <fullName evidence="2 5">Vacuolar protein sorting-associated protein 29</fullName>
    </recommendedName>
</protein>
<evidence type="ECO:0000259" key="7">
    <source>
        <dbReference type="Pfam" id="PF12850"/>
    </source>
</evidence>
<evidence type="ECO:0000256" key="6">
    <source>
        <dbReference type="SAM" id="MobiDB-lite"/>
    </source>
</evidence>
<sequence>MFTLAIGDIFVPDRSPGIPQKFLKLLAPNAGKYPSNPRISQVVCLGNITQSKETLEFLYNISPSLHIVQGEYDDASIVSQQLEHISGSYASLPQYKVVTLDNFRIGFTNGHQIMPRNDPLSLLAFAREINVDILIWGGTHRVEAYTLDGKYFINPGSASGAFHFGWPEIDEEEEEQKDESKQEDNSEDTKESEEDKHDKDDLKEGEPEEKKDDEKSDTNEEDGQVENLNEPIPSFCLLETQGPKCTLYIYTYINDEVKVDKVIYQKE</sequence>
<dbReference type="GO" id="GO:0030904">
    <property type="term" value="C:retromer complex"/>
    <property type="evidence" value="ECO:0007669"/>
    <property type="project" value="InterPro"/>
</dbReference>
<evidence type="ECO:0000256" key="4">
    <source>
        <dbReference type="ARBA" id="ARBA00022927"/>
    </source>
</evidence>
<evidence type="ECO:0000313" key="8">
    <source>
        <dbReference type="EMBL" id="PVH17523.1"/>
    </source>
</evidence>
<keyword evidence="3" id="KW-0813">Transport</keyword>
<dbReference type="InterPro" id="IPR029052">
    <property type="entry name" value="Metallo-depent_PP-like"/>
</dbReference>
<dbReference type="EMBL" id="PKFP01000008">
    <property type="protein sequence ID" value="PVH17523.1"/>
    <property type="molecule type" value="Genomic_DNA"/>
</dbReference>
<dbReference type="AlphaFoldDB" id="A0A2V1AJX4"/>
<dbReference type="PANTHER" id="PTHR11124">
    <property type="entry name" value="VACUOLAR SORTING PROTEIN VPS29"/>
    <property type="match status" value="1"/>
</dbReference>
<feature type="domain" description="Calcineurin-like phosphoesterase" evidence="7">
    <location>
        <begin position="39"/>
        <end position="161"/>
    </location>
</feature>
<dbReference type="Gene3D" id="3.60.21.10">
    <property type="match status" value="2"/>
</dbReference>
<feature type="compositionally biased region" description="Basic and acidic residues" evidence="6">
    <location>
        <begin position="178"/>
        <end position="218"/>
    </location>
</feature>
<feature type="region of interest" description="Disordered" evidence="6">
    <location>
        <begin position="171"/>
        <end position="231"/>
    </location>
</feature>
<dbReference type="InterPro" id="IPR024654">
    <property type="entry name" value="Calcineurin-like_PHP_lpxH"/>
</dbReference>
<name>A0A2V1AJX4_9ASCO</name>